<comment type="caution">
    <text evidence="2">The sequence shown here is derived from an EMBL/GenBank/DDBJ whole genome shotgun (WGS) entry which is preliminary data.</text>
</comment>
<proteinExistence type="predicted"/>
<evidence type="ECO:0000313" key="3">
    <source>
        <dbReference type="Proteomes" id="UP000177745"/>
    </source>
</evidence>
<dbReference type="Gene3D" id="3.40.50.300">
    <property type="entry name" value="P-loop containing nucleotide triphosphate hydrolases"/>
    <property type="match status" value="1"/>
</dbReference>
<name>A0A1F8H9D0_9BACT</name>
<accession>A0A1F8H9D0</accession>
<dbReference type="InterPro" id="IPR027417">
    <property type="entry name" value="P-loop_NTPase"/>
</dbReference>
<dbReference type="Pfam" id="PF00685">
    <property type="entry name" value="Sulfotransfer_1"/>
    <property type="match status" value="1"/>
</dbReference>
<gene>
    <name evidence="2" type="ORF">A3G51_02580</name>
</gene>
<reference evidence="2 3" key="1">
    <citation type="journal article" date="2016" name="Nat. Commun.">
        <title>Thousands of microbial genomes shed light on interconnected biogeochemical processes in an aquifer system.</title>
        <authorList>
            <person name="Anantharaman K."/>
            <person name="Brown C.T."/>
            <person name="Hug L.A."/>
            <person name="Sharon I."/>
            <person name="Castelle C.J."/>
            <person name="Probst A.J."/>
            <person name="Thomas B.C."/>
            <person name="Singh A."/>
            <person name="Wilkins M.J."/>
            <person name="Karaoz U."/>
            <person name="Brodie E.L."/>
            <person name="Williams K.H."/>
            <person name="Hubbard S.S."/>
            <person name="Banfield J.F."/>
        </authorList>
    </citation>
    <scope>NUCLEOTIDE SEQUENCE [LARGE SCALE GENOMIC DNA]</scope>
</reference>
<evidence type="ECO:0000313" key="2">
    <source>
        <dbReference type="EMBL" id="OGN33546.1"/>
    </source>
</evidence>
<protein>
    <recommendedName>
        <fullName evidence="1">Sulfotransferase domain-containing protein</fullName>
    </recommendedName>
</protein>
<dbReference type="EMBL" id="MGKY01000015">
    <property type="protein sequence ID" value="OGN33546.1"/>
    <property type="molecule type" value="Genomic_DNA"/>
</dbReference>
<sequence length="312" mass="36911">MKIRLGKRQPLTKKLLLVEGIARAGKFLLANVLSGFEHIEPVQLYGLLEQIPVWANLGLIDRNTAKEILRLEIDTHCYEMLTGRNFNYRVSDKSSIFNIPRYQKYLARSKEKDIDKIMKEYDQEKPFSFFIMHELMPYIGIYFETFPELKVISIRRNPVDLVFSWYKRGIGQRYGKDPKFFKIPIQGKYGSAPWFLPEWNKLSEIDRIILSIKKLFDMYEVSYRCLPHKYKKRIMFVSCEDVLSNPVSVIDRLGNFLGKKALPEMKSILKREKLPVIKKLELRSQNLEEIKKLASKKYLNVLIKLKREYEKS</sequence>
<evidence type="ECO:0000259" key="1">
    <source>
        <dbReference type="Pfam" id="PF00685"/>
    </source>
</evidence>
<dbReference type="AlphaFoldDB" id="A0A1F8H9D0"/>
<dbReference type="InterPro" id="IPR000863">
    <property type="entry name" value="Sulfotransferase_dom"/>
</dbReference>
<feature type="domain" description="Sulfotransferase" evidence="1">
    <location>
        <begin position="146"/>
        <end position="286"/>
    </location>
</feature>
<dbReference type="SUPFAM" id="SSF52540">
    <property type="entry name" value="P-loop containing nucleoside triphosphate hydrolases"/>
    <property type="match status" value="1"/>
</dbReference>
<dbReference type="GO" id="GO:0008146">
    <property type="term" value="F:sulfotransferase activity"/>
    <property type="evidence" value="ECO:0007669"/>
    <property type="project" value="InterPro"/>
</dbReference>
<organism evidence="2 3">
    <name type="scientific">Candidatus Yanofskybacteria bacterium RIFCSPLOWO2_12_FULL_43_11b</name>
    <dbReference type="NCBI Taxonomy" id="1802710"/>
    <lineage>
        <taxon>Bacteria</taxon>
        <taxon>Candidatus Yanofskyibacteriota</taxon>
    </lineage>
</organism>
<dbReference type="Proteomes" id="UP000177745">
    <property type="component" value="Unassembled WGS sequence"/>
</dbReference>